<dbReference type="InterPro" id="IPR050206">
    <property type="entry name" value="FtsK/SpoIIIE/SftA"/>
</dbReference>
<dbReference type="InterPro" id="IPR002543">
    <property type="entry name" value="FtsK_dom"/>
</dbReference>
<name>A0A7W3XV99_9ACTN</name>
<dbReference type="GO" id="GO:0003677">
    <property type="term" value="F:DNA binding"/>
    <property type="evidence" value="ECO:0007669"/>
    <property type="project" value="InterPro"/>
</dbReference>
<dbReference type="GO" id="GO:0005524">
    <property type="term" value="F:ATP binding"/>
    <property type="evidence" value="ECO:0007669"/>
    <property type="project" value="UniProtKB-UniRule"/>
</dbReference>
<evidence type="ECO:0000256" key="4">
    <source>
        <dbReference type="SAM" id="MobiDB-lite"/>
    </source>
</evidence>
<comment type="caution">
    <text evidence="6">The sequence shown here is derived from an EMBL/GenBank/DDBJ whole genome shotgun (WGS) entry which is preliminary data.</text>
</comment>
<gene>
    <name evidence="6" type="ORF">FOE67_03470</name>
</gene>
<dbReference type="SUPFAM" id="SSF52540">
    <property type="entry name" value="P-loop containing nucleoside triphosphate hydrolases"/>
    <property type="match status" value="1"/>
</dbReference>
<evidence type="ECO:0000256" key="1">
    <source>
        <dbReference type="ARBA" id="ARBA00022741"/>
    </source>
</evidence>
<accession>A0A7W3XV99</accession>
<dbReference type="EMBL" id="VKHS01000036">
    <property type="protein sequence ID" value="MBB0228593.1"/>
    <property type="molecule type" value="Genomic_DNA"/>
</dbReference>
<dbReference type="PANTHER" id="PTHR22683:SF1">
    <property type="entry name" value="TYPE VII SECRETION SYSTEM PROTEIN ESSC"/>
    <property type="match status" value="1"/>
</dbReference>
<protein>
    <recommendedName>
        <fullName evidence="5">FtsK domain-containing protein</fullName>
    </recommendedName>
</protein>
<feature type="region of interest" description="Disordered" evidence="4">
    <location>
        <begin position="1"/>
        <end position="23"/>
    </location>
</feature>
<keyword evidence="7" id="KW-1185">Reference proteome</keyword>
<dbReference type="AlphaFoldDB" id="A0A7W3XV99"/>
<reference evidence="7" key="1">
    <citation type="submission" date="2019-10" db="EMBL/GenBank/DDBJ databases">
        <title>Streptomyces sp. nov., a novel actinobacterium isolated from alkaline environment.</title>
        <authorList>
            <person name="Golinska P."/>
        </authorList>
    </citation>
    <scope>NUCLEOTIDE SEQUENCE [LARGE SCALE GENOMIC DNA]</scope>
    <source>
        <strain evidence="7">DSM 42108</strain>
    </source>
</reference>
<dbReference type="Proteomes" id="UP000530234">
    <property type="component" value="Unassembled WGS sequence"/>
</dbReference>
<feature type="domain" description="FtsK" evidence="5">
    <location>
        <begin position="304"/>
        <end position="524"/>
    </location>
</feature>
<proteinExistence type="predicted"/>
<evidence type="ECO:0000256" key="3">
    <source>
        <dbReference type="PROSITE-ProRule" id="PRU00289"/>
    </source>
</evidence>
<organism evidence="6 7">
    <name type="scientific">Streptomyces calidiresistens</name>
    <dbReference type="NCBI Taxonomy" id="1485586"/>
    <lineage>
        <taxon>Bacteria</taxon>
        <taxon>Bacillati</taxon>
        <taxon>Actinomycetota</taxon>
        <taxon>Actinomycetes</taxon>
        <taxon>Kitasatosporales</taxon>
        <taxon>Streptomycetaceae</taxon>
        <taxon>Streptomyces</taxon>
    </lineage>
</organism>
<dbReference type="PANTHER" id="PTHR22683">
    <property type="entry name" value="SPORULATION PROTEIN RELATED"/>
    <property type="match status" value="1"/>
</dbReference>
<keyword evidence="2 3" id="KW-0067">ATP-binding</keyword>
<dbReference type="RefSeq" id="WP_267133295.1">
    <property type="nucleotide sequence ID" value="NZ_VKHS01000036.1"/>
</dbReference>
<feature type="binding site" evidence="3">
    <location>
        <begin position="322"/>
        <end position="329"/>
    </location>
    <ligand>
        <name>ATP</name>
        <dbReference type="ChEBI" id="CHEBI:30616"/>
    </ligand>
</feature>
<dbReference type="Pfam" id="PF01580">
    <property type="entry name" value="FtsK_SpoIIIE"/>
    <property type="match status" value="1"/>
</dbReference>
<evidence type="ECO:0000313" key="6">
    <source>
        <dbReference type="EMBL" id="MBB0228593.1"/>
    </source>
</evidence>
<evidence type="ECO:0000259" key="5">
    <source>
        <dbReference type="PROSITE" id="PS50901"/>
    </source>
</evidence>
<keyword evidence="1 3" id="KW-0547">Nucleotide-binding</keyword>
<feature type="non-terminal residue" evidence="6">
    <location>
        <position position="1"/>
    </location>
</feature>
<dbReference type="Gene3D" id="3.40.50.300">
    <property type="entry name" value="P-loop containing nucleotide triphosphate hydrolases"/>
    <property type="match status" value="2"/>
</dbReference>
<dbReference type="InterPro" id="IPR027417">
    <property type="entry name" value="P-loop_NTPase"/>
</dbReference>
<dbReference type="PROSITE" id="PS50901">
    <property type="entry name" value="FTSK"/>
    <property type="match status" value="1"/>
</dbReference>
<sequence length="591" mass="59858">PLPTAPSPEPGGTPPADPGPRPPLIARPGTVHRVTGERESLEVPLDLTGSLGLVGPRRRLLGLARAVVARLVADHPPAGLEVVVVAPGRAAEWAWAGWLPHTAPGPGRACRRLVAFDREQALARLRESAGREPGGPRTLLVLDGDPGSAEARAAAAELVARGRARGVHVLCLAEAPAATPTSPLERGLASARAAVPALVGCGTTAVLVGEVATTVRLVRADGTVGPAATADAVSAAWAERFARALAPLGGDPQDAEGAAAGGPLPSSVRLLDLLGLPRVTPGVLRERWAGPRAGLPVPLGVGTGGPVVIDPTVLPGPVVVEGPPGSGRSEALCAFAVGLAAVRGPRELSLLLVEAGGGDGLAACAELPQTAHRLRANDPVRMRAFARALRAELKRREDLLGAGGFAEDRPDGGRSGFTLPAPVGEEEGVPLPAMLAPGSGPMPRLVVVVDDSESLWAPAAGDPGRPAAGSMVRILEAVATSGARLGIHLIRAGGPAPAPGALVRLTGSPPGRGELLRPGPVPVPLQVARVTGRIPRTSTLRPTVVPLDWARMGDPPTRRPVRELGNGPTDAALLASAAARAGRTEHAVSSV</sequence>
<evidence type="ECO:0000313" key="7">
    <source>
        <dbReference type="Proteomes" id="UP000530234"/>
    </source>
</evidence>
<evidence type="ECO:0000256" key="2">
    <source>
        <dbReference type="ARBA" id="ARBA00022840"/>
    </source>
</evidence>